<gene>
    <name evidence="2" type="ORF">Sjap_022812</name>
</gene>
<comment type="caution">
    <text evidence="2">The sequence shown here is derived from an EMBL/GenBank/DDBJ whole genome shotgun (WGS) entry which is preliminary data.</text>
</comment>
<feature type="region of interest" description="Disordered" evidence="1">
    <location>
        <begin position="1"/>
        <end position="24"/>
    </location>
</feature>
<proteinExistence type="predicted"/>
<organism evidence="2 3">
    <name type="scientific">Stephania japonica</name>
    <dbReference type="NCBI Taxonomy" id="461633"/>
    <lineage>
        <taxon>Eukaryota</taxon>
        <taxon>Viridiplantae</taxon>
        <taxon>Streptophyta</taxon>
        <taxon>Embryophyta</taxon>
        <taxon>Tracheophyta</taxon>
        <taxon>Spermatophyta</taxon>
        <taxon>Magnoliopsida</taxon>
        <taxon>Ranunculales</taxon>
        <taxon>Menispermaceae</taxon>
        <taxon>Menispermoideae</taxon>
        <taxon>Cissampelideae</taxon>
        <taxon>Stephania</taxon>
    </lineage>
</organism>
<dbReference type="Proteomes" id="UP001417504">
    <property type="component" value="Unassembled WGS sequence"/>
</dbReference>
<evidence type="ECO:0000313" key="3">
    <source>
        <dbReference type="Proteomes" id="UP001417504"/>
    </source>
</evidence>
<feature type="compositionally biased region" description="Polar residues" evidence="1">
    <location>
        <begin position="14"/>
        <end position="24"/>
    </location>
</feature>
<sequence>MRTRYWQESGDRFSYSQSDGNNQLAHRPYVPSRLSHQINSRFVQAITDAHLYVSRVQEKGGSSSSPIDGRGGEHKLPSSTPTTTTLRRFHATEGDLRRAAGEVAASLAGRLGGKSESGGWREPPLFLSVTVIEEYLLDLRSHAAAAAETTASATGAAADLSSHAALTPANPYSLSLSSQHTTTTTTTATTTTSKFYDSHHHSPPNRKRKTQETPSPPPQTLVPVKEEDEEKAGTTAAVVMRRRRGREGGREAVEEGGGDVRAVEPGVDGGAAAVDEEEVFDHRGLEVGGLHGDDAVLHHYGRRSSWRRRTSASIHPQRDPFGSESRGGLHWVSEGRVFEDGGAVRLRAAAGGVGEEWAELGLSLGYFGRVGSGRVGSGAL</sequence>
<accession>A0AAP0EPK1</accession>
<feature type="region of interest" description="Disordered" evidence="1">
    <location>
        <begin position="57"/>
        <end position="82"/>
    </location>
</feature>
<name>A0AAP0EPK1_9MAGN</name>
<feature type="region of interest" description="Disordered" evidence="1">
    <location>
        <begin position="173"/>
        <end position="266"/>
    </location>
</feature>
<feature type="compositionally biased region" description="Low complexity" evidence="1">
    <location>
        <begin position="181"/>
        <end position="192"/>
    </location>
</feature>
<protein>
    <submittedName>
        <fullName evidence="2">Uncharacterized protein</fullName>
    </submittedName>
</protein>
<keyword evidence="3" id="KW-1185">Reference proteome</keyword>
<dbReference type="AlphaFoldDB" id="A0AAP0EPK1"/>
<evidence type="ECO:0000313" key="2">
    <source>
        <dbReference type="EMBL" id="KAK9097315.1"/>
    </source>
</evidence>
<evidence type="ECO:0000256" key="1">
    <source>
        <dbReference type="SAM" id="MobiDB-lite"/>
    </source>
</evidence>
<dbReference type="EMBL" id="JBBNAE010000009">
    <property type="protein sequence ID" value="KAK9097315.1"/>
    <property type="molecule type" value="Genomic_DNA"/>
</dbReference>
<reference evidence="2 3" key="1">
    <citation type="submission" date="2024-01" db="EMBL/GenBank/DDBJ databases">
        <title>Genome assemblies of Stephania.</title>
        <authorList>
            <person name="Yang L."/>
        </authorList>
    </citation>
    <scope>NUCLEOTIDE SEQUENCE [LARGE SCALE GENOMIC DNA]</scope>
    <source>
        <strain evidence="2">QJT</strain>
        <tissue evidence="2">Leaf</tissue>
    </source>
</reference>